<dbReference type="Pfam" id="PF01738">
    <property type="entry name" value="DLH"/>
    <property type="match status" value="1"/>
</dbReference>
<organism evidence="2 3">
    <name type="scientific">Penicillium brasilianum</name>
    <dbReference type="NCBI Taxonomy" id="104259"/>
    <lineage>
        <taxon>Eukaryota</taxon>
        <taxon>Fungi</taxon>
        <taxon>Dikarya</taxon>
        <taxon>Ascomycota</taxon>
        <taxon>Pezizomycotina</taxon>
        <taxon>Eurotiomycetes</taxon>
        <taxon>Eurotiomycetidae</taxon>
        <taxon>Eurotiales</taxon>
        <taxon>Aspergillaceae</taxon>
        <taxon>Penicillium</taxon>
    </lineage>
</organism>
<accession>A0A0F7TPS5</accession>
<evidence type="ECO:0000313" key="3">
    <source>
        <dbReference type="Proteomes" id="UP000042958"/>
    </source>
</evidence>
<dbReference type="AlphaFoldDB" id="A0A0F7TPS5"/>
<evidence type="ECO:0000313" key="2">
    <source>
        <dbReference type="EMBL" id="CEJ58724.1"/>
    </source>
</evidence>
<protein>
    <recommendedName>
        <fullName evidence="1">Dienelactone hydrolase domain-containing protein</fullName>
    </recommendedName>
</protein>
<keyword evidence="3" id="KW-1185">Reference proteome</keyword>
<dbReference type="STRING" id="104259.A0A0F7TPS5"/>
<dbReference type="PANTHER" id="PTHR17630">
    <property type="entry name" value="DIENELACTONE HYDROLASE"/>
    <property type="match status" value="1"/>
</dbReference>
<dbReference type="PANTHER" id="PTHR17630:SF55">
    <property type="entry name" value="DIENELACTONE HYDROLASE FAMILY PROTEIN (AFU_ORTHOLOGUE AFUA_1G01900)"/>
    <property type="match status" value="1"/>
</dbReference>
<name>A0A0F7TPS5_PENBI</name>
<proteinExistence type="predicted"/>
<dbReference type="GO" id="GO:0016787">
    <property type="term" value="F:hydrolase activity"/>
    <property type="evidence" value="ECO:0007669"/>
    <property type="project" value="InterPro"/>
</dbReference>
<dbReference type="GO" id="GO:0017000">
    <property type="term" value="P:antibiotic biosynthetic process"/>
    <property type="evidence" value="ECO:0007669"/>
    <property type="project" value="UniProtKB-ARBA"/>
</dbReference>
<dbReference type="OrthoDB" id="10019231at2759"/>
<dbReference type="Proteomes" id="UP000042958">
    <property type="component" value="Unassembled WGS sequence"/>
</dbReference>
<dbReference type="InterPro" id="IPR002925">
    <property type="entry name" value="Dienelactn_hydro"/>
</dbReference>
<dbReference type="SUPFAM" id="SSF53474">
    <property type="entry name" value="alpha/beta-Hydrolases"/>
    <property type="match status" value="1"/>
</dbReference>
<dbReference type="EMBL" id="CDHK01000006">
    <property type="protein sequence ID" value="CEJ58724.1"/>
    <property type="molecule type" value="Genomic_DNA"/>
</dbReference>
<dbReference type="InterPro" id="IPR029058">
    <property type="entry name" value="AB_hydrolase_fold"/>
</dbReference>
<feature type="domain" description="Dienelactone hydrolase" evidence="1">
    <location>
        <begin position="34"/>
        <end position="245"/>
    </location>
</feature>
<dbReference type="Gene3D" id="3.40.50.1820">
    <property type="entry name" value="alpha/beta hydrolase"/>
    <property type="match status" value="1"/>
</dbReference>
<evidence type="ECO:0000259" key="1">
    <source>
        <dbReference type="Pfam" id="PF01738"/>
    </source>
</evidence>
<reference evidence="3" key="1">
    <citation type="journal article" date="2015" name="Genome Announc.">
        <title>Draft genome sequence of the fungus Penicillium brasilianum MG11.</title>
        <authorList>
            <person name="Horn F."/>
            <person name="Linde J."/>
            <person name="Mattern D.J."/>
            <person name="Walther G."/>
            <person name="Guthke R."/>
            <person name="Brakhage A.A."/>
            <person name="Valiante V."/>
        </authorList>
    </citation>
    <scope>NUCLEOTIDE SEQUENCE [LARGE SCALE GENOMIC DNA]</scope>
    <source>
        <strain evidence="3">MG11</strain>
    </source>
</reference>
<gene>
    <name evidence="2" type="ORF">PMG11_07372</name>
</gene>
<dbReference type="GO" id="GO:0072330">
    <property type="term" value="P:monocarboxylic acid biosynthetic process"/>
    <property type="evidence" value="ECO:0007669"/>
    <property type="project" value="UniProtKB-ARBA"/>
</dbReference>
<sequence>MSDCCVKGFKWDGQPQGRLETTSSGGSTYVTGSNPEAAILLIHDLFGWTFPNTRLLADAYAEEANATVYVPDFFDGEVLPFDILSKDTSDWGSLDLPGFTSRNSKEVREPEIFAFAKELRAKYQRVGAIGFCYGGWAVFRLGARTSEGLVDCISTAHPSWLTKEEIDKVYVPVQILAPEIDPVFTPELKDWCNRVIPSLGLDFDYQHFPALDHGFALRGNKENEAELKGLVRAKNAAVHWFNQYLH</sequence>